<dbReference type="Gene3D" id="3.90.25.10">
    <property type="entry name" value="UDP-galactose 4-epimerase, domain 1"/>
    <property type="match status" value="1"/>
</dbReference>
<evidence type="ECO:0000259" key="1">
    <source>
        <dbReference type="Pfam" id="PF05368"/>
    </source>
</evidence>
<keyword evidence="3" id="KW-1185">Reference proteome</keyword>
<dbReference type="Pfam" id="PF05368">
    <property type="entry name" value="NmrA"/>
    <property type="match status" value="1"/>
</dbReference>
<dbReference type="InterPro" id="IPR051604">
    <property type="entry name" value="Ergot_Alk_Oxidoreductase"/>
</dbReference>
<dbReference type="Gene3D" id="3.40.50.720">
    <property type="entry name" value="NAD(P)-binding Rossmann-like Domain"/>
    <property type="match status" value="1"/>
</dbReference>
<reference evidence="2" key="1">
    <citation type="submission" date="2023-03" db="EMBL/GenBank/DDBJ databases">
        <title>Actinorhabdospora filicis NBRC 111898.</title>
        <authorList>
            <person name="Ichikawa N."/>
            <person name="Sato H."/>
            <person name="Tonouchi N."/>
        </authorList>
    </citation>
    <scope>NUCLEOTIDE SEQUENCE</scope>
    <source>
        <strain evidence="2">NBRC 111898</strain>
    </source>
</reference>
<dbReference type="InterPro" id="IPR036291">
    <property type="entry name" value="NAD(P)-bd_dom_sf"/>
</dbReference>
<protein>
    <submittedName>
        <fullName evidence="2">Nucleotide-diphosphate-sugar epimerase</fullName>
    </submittedName>
</protein>
<dbReference type="Proteomes" id="UP001165079">
    <property type="component" value="Unassembled WGS sequence"/>
</dbReference>
<evidence type="ECO:0000313" key="3">
    <source>
        <dbReference type="Proteomes" id="UP001165079"/>
    </source>
</evidence>
<evidence type="ECO:0000313" key="2">
    <source>
        <dbReference type="EMBL" id="GLZ76554.1"/>
    </source>
</evidence>
<dbReference type="PANTHER" id="PTHR43162">
    <property type="match status" value="1"/>
</dbReference>
<dbReference type="SUPFAM" id="SSF51735">
    <property type="entry name" value="NAD(P)-binding Rossmann-fold domains"/>
    <property type="match status" value="1"/>
</dbReference>
<feature type="domain" description="NmrA-like" evidence="1">
    <location>
        <begin position="5"/>
        <end position="219"/>
    </location>
</feature>
<dbReference type="InterPro" id="IPR008030">
    <property type="entry name" value="NmrA-like"/>
</dbReference>
<name>A0A9W6SJ77_9ACTN</name>
<gene>
    <name evidence="2" type="ORF">Afil01_13610</name>
</gene>
<dbReference type="RefSeq" id="WP_285661729.1">
    <property type="nucleotide sequence ID" value="NZ_BSTX01000001.1"/>
</dbReference>
<dbReference type="AlphaFoldDB" id="A0A9W6SJ77"/>
<organism evidence="2 3">
    <name type="scientific">Actinorhabdospora filicis</name>
    <dbReference type="NCBI Taxonomy" id="1785913"/>
    <lineage>
        <taxon>Bacteria</taxon>
        <taxon>Bacillati</taxon>
        <taxon>Actinomycetota</taxon>
        <taxon>Actinomycetes</taxon>
        <taxon>Micromonosporales</taxon>
        <taxon>Micromonosporaceae</taxon>
        <taxon>Actinorhabdospora</taxon>
    </lineage>
</organism>
<proteinExistence type="predicted"/>
<accession>A0A9W6SJ77</accession>
<comment type="caution">
    <text evidence="2">The sequence shown here is derived from an EMBL/GenBank/DDBJ whole genome shotgun (WGS) entry which is preliminary data.</text>
</comment>
<dbReference type="EMBL" id="BSTX01000001">
    <property type="protein sequence ID" value="GLZ76554.1"/>
    <property type="molecule type" value="Genomic_DNA"/>
</dbReference>
<sequence>MQPFLITGATGRVGSLVAASLAALGHDVRGLARSTRAVLPPGVTPARGDLADPASLAGALEGVGTVFLVWPGLPVDPRVIELIAAHAGKVVYLSADVTDLAEGEEPVFFHQEVERLIRGTGLEWTFVRAITFAANTLAWAAQAREGVVRLPYGSATRAPLHERDIAEVSVRVLTEPGHHGGKYLITGPETLSHAEQARVIGEAAGRPVRWEEQPEDEALAALTALLGDAAFARQRLAAWRRLTESPDRVTSTVADLLGRPALSFAQWAADHAEAFR</sequence>
<dbReference type="PANTHER" id="PTHR43162:SF1">
    <property type="entry name" value="PRESTALK A DIFFERENTIATION PROTEIN A"/>
    <property type="match status" value="1"/>
</dbReference>